<evidence type="ECO:0000256" key="3">
    <source>
        <dbReference type="ARBA" id="ARBA00022806"/>
    </source>
</evidence>
<dbReference type="PANTHER" id="PTHR21529:SF4">
    <property type="entry name" value="TPR AND ANKYRIN REPEAT-CONTAINING PROTEIN 1"/>
    <property type="match status" value="1"/>
</dbReference>
<protein>
    <recommendedName>
        <fullName evidence="9">UvrD-like helicase ATP-binding domain-containing protein</fullName>
    </recommendedName>
</protein>
<dbReference type="InterPro" id="IPR027417">
    <property type="entry name" value="P-loop_NTPase"/>
</dbReference>
<keyword evidence="8" id="KW-1185">Reference proteome</keyword>
<dbReference type="Proteomes" id="UP001370758">
    <property type="component" value="Unassembled WGS sequence"/>
</dbReference>
<dbReference type="GO" id="GO:0016787">
    <property type="term" value="F:hydrolase activity"/>
    <property type="evidence" value="ECO:0007669"/>
    <property type="project" value="UniProtKB-KW"/>
</dbReference>
<dbReference type="Gene3D" id="1.10.10.160">
    <property type="match status" value="1"/>
</dbReference>
<dbReference type="InterPro" id="IPR014017">
    <property type="entry name" value="DNA_helicase_UvrD-like_C"/>
</dbReference>
<feature type="domain" description="UvrD-like helicase ATP-binding" evidence="5">
    <location>
        <begin position="114"/>
        <end position="234"/>
    </location>
</feature>
<evidence type="ECO:0000259" key="6">
    <source>
        <dbReference type="Pfam" id="PF13361"/>
    </source>
</evidence>
<dbReference type="InterPro" id="IPR013986">
    <property type="entry name" value="DExx_box_DNA_helicase_dom_sf"/>
</dbReference>
<dbReference type="AlphaFoldDB" id="A0AAV9WRV4"/>
<accession>A0AAV9WRV4</accession>
<organism evidence="7 8">
    <name type="scientific">Arthrobotrys musiformis</name>
    <dbReference type="NCBI Taxonomy" id="47236"/>
    <lineage>
        <taxon>Eukaryota</taxon>
        <taxon>Fungi</taxon>
        <taxon>Dikarya</taxon>
        <taxon>Ascomycota</taxon>
        <taxon>Pezizomycotina</taxon>
        <taxon>Orbiliomycetes</taxon>
        <taxon>Orbiliales</taxon>
        <taxon>Orbiliaceae</taxon>
        <taxon>Arthrobotrys</taxon>
    </lineage>
</organism>
<sequence length="968" mass="110263">MNFVPQEDVTEDSDFSRIMDEAEINTIGLIDLETKDWPLVCTYDSFATMLERSLRFAQRNVFSADTDLEASRLQIDNRRVDFGKFKRSYWPAFPTAAKKNLSADGVFSEIIGIIKANSSASEYRHLSEAEYQSLSHRVAPSFRQGPEREAVYALYKIYEKRKASFGEWDDLDRTSKLRKLLAKDKRLSSLLRSRITEVFVDEIQDQRLAEIELLLDLVNDIRSFAFAGDTAQCISRDSCFRFQDLQSAFYRKYERIGTLANEKDLAKLSRFTLSKNYRTHNGKTEANLYKVLKLAAKIVDALSTAFPYAIDKFSPELGEFDGPAPIVFSGFTSDIFIPRQGGNTATISEFGAEQVLIVRDEAAKDVLLERMGDTVLILTILESKGMEFQDVFLFDFFSGSSCLTAFRALANSYKTNERLDETKYPELCIELKNLYVAVTRSREMLYVIESEVIAVHPLETMWGLGSGDPIVDIVTPDDPTLQTRLDEIKQGQSQPHEWKEKGDEFFNQRMYEQATYCYKRAGNTILADLCKASIEERNGRDIISDPNCWVAAKKYYLEAARLFRGCQKEDKALNCYESIQEYQMAGDLCEELSKIPAKEKDNYTLRAANYFMSAGAVLKAIELFKKLGLHDRVIDGYRKLDNRKDLIHYLIKYKKNIDSKLFNRTSRIIALSIFSSKNAGDDLKKPAIGLLSEQEQEQLYRQFKFLDELSQLLVSQGRLADAIQLNFFEGKWKEVKSILDKIPPAASQDSEFLTTHGSQCAERVLFFELSTSLVDFLQKGNKETSSKGFVVRNLAYYPQVSKLFQDTSKFLNQIIFGKNNPGARAPSSSAPEARALANLMALKYLALSYGASSTQLPDGRLPMGNIITLCAQKLLDLHKSRTLANDDTMLLIFEAVARENGDGYNITKPSPVYDGDGFGTQHVTGDHLVSRIVQVLQRWIVEVYDRHRIYQKQEYYRLEVCRYYALQG</sequence>
<proteinExistence type="predicted"/>
<dbReference type="Pfam" id="PF13361">
    <property type="entry name" value="UvrD_C"/>
    <property type="match status" value="1"/>
</dbReference>
<keyword evidence="4" id="KW-0067">ATP-binding</keyword>
<evidence type="ECO:0000313" key="7">
    <source>
        <dbReference type="EMBL" id="KAK6512649.1"/>
    </source>
</evidence>
<dbReference type="InterPro" id="IPR039904">
    <property type="entry name" value="TRANK1"/>
</dbReference>
<dbReference type="GO" id="GO:0005524">
    <property type="term" value="F:ATP binding"/>
    <property type="evidence" value="ECO:0007669"/>
    <property type="project" value="UniProtKB-KW"/>
</dbReference>
<keyword evidence="3" id="KW-0347">Helicase</keyword>
<keyword evidence="1" id="KW-0547">Nucleotide-binding</keyword>
<keyword evidence="2" id="KW-0378">Hydrolase</keyword>
<dbReference type="Pfam" id="PF00580">
    <property type="entry name" value="UvrD-helicase"/>
    <property type="match status" value="1"/>
</dbReference>
<evidence type="ECO:0000313" key="8">
    <source>
        <dbReference type="Proteomes" id="UP001370758"/>
    </source>
</evidence>
<gene>
    <name evidence="7" type="ORF">TWF481_001530</name>
</gene>
<evidence type="ECO:0000256" key="4">
    <source>
        <dbReference type="ARBA" id="ARBA00022840"/>
    </source>
</evidence>
<comment type="caution">
    <text evidence="7">The sequence shown here is derived from an EMBL/GenBank/DDBJ whole genome shotgun (WGS) entry which is preliminary data.</text>
</comment>
<dbReference type="SUPFAM" id="SSF52540">
    <property type="entry name" value="P-loop containing nucleoside triphosphate hydrolases"/>
    <property type="match status" value="1"/>
</dbReference>
<evidence type="ECO:0000259" key="5">
    <source>
        <dbReference type="Pfam" id="PF00580"/>
    </source>
</evidence>
<dbReference type="PANTHER" id="PTHR21529">
    <property type="entry name" value="MAMMARY TURMOR VIRUS RECEPTOR HOMOLOG 1, 2 MTVR1, 2"/>
    <property type="match status" value="1"/>
</dbReference>
<dbReference type="InterPro" id="IPR014016">
    <property type="entry name" value="UvrD-like_ATP-bd"/>
</dbReference>
<evidence type="ECO:0000256" key="2">
    <source>
        <dbReference type="ARBA" id="ARBA00022801"/>
    </source>
</evidence>
<dbReference type="EMBL" id="JAVHJL010000001">
    <property type="protein sequence ID" value="KAK6512649.1"/>
    <property type="molecule type" value="Genomic_DNA"/>
</dbReference>
<evidence type="ECO:0000256" key="1">
    <source>
        <dbReference type="ARBA" id="ARBA00022741"/>
    </source>
</evidence>
<feature type="domain" description="UvrD-like helicase C-terminal" evidence="6">
    <location>
        <begin position="370"/>
        <end position="449"/>
    </location>
</feature>
<reference evidence="7 8" key="1">
    <citation type="submission" date="2023-08" db="EMBL/GenBank/DDBJ databases">
        <authorList>
            <person name="Palmer J.M."/>
        </authorList>
    </citation>
    <scope>NUCLEOTIDE SEQUENCE [LARGE SCALE GENOMIC DNA]</scope>
    <source>
        <strain evidence="7 8">TWF481</strain>
    </source>
</reference>
<dbReference type="Gene3D" id="3.40.50.300">
    <property type="entry name" value="P-loop containing nucleotide triphosphate hydrolases"/>
    <property type="match status" value="2"/>
</dbReference>
<evidence type="ECO:0008006" key="9">
    <source>
        <dbReference type="Google" id="ProtNLM"/>
    </source>
</evidence>
<name>A0AAV9WRV4_9PEZI</name>
<dbReference type="GO" id="GO:0004386">
    <property type="term" value="F:helicase activity"/>
    <property type="evidence" value="ECO:0007669"/>
    <property type="project" value="UniProtKB-KW"/>
</dbReference>